<evidence type="ECO:0000313" key="2">
    <source>
        <dbReference type="Proteomes" id="UP000076502"/>
    </source>
</evidence>
<organism evidence="1 2">
    <name type="scientific">Dufourea novaeangliae</name>
    <name type="common">Sweat bee</name>
    <dbReference type="NCBI Taxonomy" id="178035"/>
    <lineage>
        <taxon>Eukaryota</taxon>
        <taxon>Metazoa</taxon>
        <taxon>Ecdysozoa</taxon>
        <taxon>Arthropoda</taxon>
        <taxon>Hexapoda</taxon>
        <taxon>Insecta</taxon>
        <taxon>Pterygota</taxon>
        <taxon>Neoptera</taxon>
        <taxon>Endopterygota</taxon>
        <taxon>Hymenoptera</taxon>
        <taxon>Apocrita</taxon>
        <taxon>Aculeata</taxon>
        <taxon>Apoidea</taxon>
        <taxon>Anthophila</taxon>
        <taxon>Halictidae</taxon>
        <taxon>Rophitinae</taxon>
        <taxon>Dufourea</taxon>
    </lineage>
</organism>
<evidence type="ECO:0000313" key="1">
    <source>
        <dbReference type="EMBL" id="KZC03943.1"/>
    </source>
</evidence>
<dbReference type="AlphaFoldDB" id="A0A154NWH5"/>
<dbReference type="Proteomes" id="UP000076502">
    <property type="component" value="Unassembled WGS sequence"/>
</dbReference>
<reference evidence="1 2" key="1">
    <citation type="submission" date="2015-07" db="EMBL/GenBank/DDBJ databases">
        <title>The genome of Dufourea novaeangliae.</title>
        <authorList>
            <person name="Pan H."/>
            <person name="Kapheim K."/>
        </authorList>
    </citation>
    <scope>NUCLEOTIDE SEQUENCE [LARGE SCALE GENOMIC DNA]</scope>
    <source>
        <strain evidence="1">0120121106</strain>
        <tissue evidence="1">Whole body</tissue>
    </source>
</reference>
<proteinExistence type="predicted"/>
<dbReference type="EMBL" id="KQ434772">
    <property type="protein sequence ID" value="KZC03943.1"/>
    <property type="molecule type" value="Genomic_DNA"/>
</dbReference>
<accession>A0A154NWH5</accession>
<name>A0A154NWH5_DUFNO</name>
<keyword evidence="2" id="KW-1185">Reference proteome</keyword>
<sequence>MRYGTESKNIVFEEAWKEARVAECVLVIESSDKQPSFVQQRIKIEDPRNLNG</sequence>
<protein>
    <submittedName>
        <fullName evidence="1">Uncharacterized protein</fullName>
    </submittedName>
</protein>
<gene>
    <name evidence="1" type="ORF">WN55_00123</name>
</gene>